<dbReference type="InterPro" id="IPR005467">
    <property type="entry name" value="His_kinase_dom"/>
</dbReference>
<dbReference type="SUPFAM" id="SSF55874">
    <property type="entry name" value="ATPase domain of HSP90 chaperone/DNA topoisomerase II/histidine kinase"/>
    <property type="match status" value="1"/>
</dbReference>
<dbReference type="RefSeq" id="WP_141189042.1">
    <property type="nucleotide sequence ID" value="NZ_JBHUMR010000008.1"/>
</dbReference>
<dbReference type="InterPro" id="IPR050398">
    <property type="entry name" value="HssS/ArlS-like"/>
</dbReference>
<evidence type="ECO:0000256" key="3">
    <source>
        <dbReference type="ARBA" id="ARBA00012438"/>
    </source>
</evidence>
<dbReference type="EMBL" id="JBHUMR010000008">
    <property type="protein sequence ID" value="MFD2617144.1"/>
    <property type="molecule type" value="Genomic_DNA"/>
</dbReference>
<name>A0ABW5PQJ1_9BACI</name>
<evidence type="ECO:0000259" key="16">
    <source>
        <dbReference type="PROSITE" id="PS50109"/>
    </source>
</evidence>
<reference evidence="19" key="1">
    <citation type="journal article" date="2019" name="Int. J. Syst. Evol. Microbiol.">
        <title>The Global Catalogue of Microorganisms (GCM) 10K type strain sequencing project: providing services to taxonomists for standard genome sequencing and annotation.</title>
        <authorList>
            <consortium name="The Broad Institute Genomics Platform"/>
            <consortium name="The Broad Institute Genome Sequencing Center for Infectious Disease"/>
            <person name="Wu L."/>
            <person name="Ma J."/>
        </authorList>
    </citation>
    <scope>NUCLEOTIDE SEQUENCE [LARGE SCALE GENOMIC DNA]</scope>
    <source>
        <strain evidence="19">TISTR 2241</strain>
    </source>
</reference>
<evidence type="ECO:0000256" key="8">
    <source>
        <dbReference type="ARBA" id="ARBA00022741"/>
    </source>
</evidence>
<keyword evidence="6" id="KW-0808">Transferase</keyword>
<dbReference type="Proteomes" id="UP001597458">
    <property type="component" value="Unassembled WGS sequence"/>
</dbReference>
<evidence type="ECO:0000256" key="6">
    <source>
        <dbReference type="ARBA" id="ARBA00022679"/>
    </source>
</evidence>
<dbReference type="SUPFAM" id="SSF47384">
    <property type="entry name" value="Homodimeric domain of signal transducing histidine kinase"/>
    <property type="match status" value="1"/>
</dbReference>
<feature type="domain" description="HAMP" evidence="17">
    <location>
        <begin position="177"/>
        <end position="231"/>
    </location>
</feature>
<keyword evidence="14" id="KW-0175">Coiled coil</keyword>
<dbReference type="CDD" id="cd00082">
    <property type="entry name" value="HisKA"/>
    <property type="match status" value="1"/>
</dbReference>
<dbReference type="SMART" id="SM00387">
    <property type="entry name" value="HATPase_c"/>
    <property type="match status" value="1"/>
</dbReference>
<evidence type="ECO:0000256" key="14">
    <source>
        <dbReference type="SAM" id="Coils"/>
    </source>
</evidence>
<keyword evidence="4" id="KW-1003">Cell membrane</keyword>
<keyword evidence="13 15" id="KW-0472">Membrane</keyword>
<dbReference type="EC" id="2.7.13.3" evidence="3"/>
<sequence>MKITTKINLLTTAWLILMLLIIDLVVFFSFMKITVNMEEKDLFQKAHDIIKEYQSTPTQAENILKSYLVDDSYLRIIKKNSKIEAHVADDIHVSHTKGYFSHRSESQLRTIHEKGEEKQVLIVRVPIMYDHHVVSTLEIGEALTGLELRKDLLLTILIVCSLVAIILSLLGGRWLSAVIMRPISNMIKTMEEIEQSGVPKKIIGQSHAKDELEKISTTFNRMIERIEENIDKQKQFVSDASHELKTPLTVIWSYANLLRRRGIKDTEMTQDAVEAIYSEAIRMQKITETLLDLASSERQNDLKMKSVDLIGLCQQSLRQLRDIYKRDIHLHFYDSPIFVMADELKIKQVFIILLDNAIKYSSEKIEVNIRKISNDAVLSVKDYGIGISNEDVDRIFERFYRIDKARSRSTGGTGLGLSIAKNIVKQHNGKIEVTSEVGKGTNIKVYIPLANLREG</sequence>
<dbReference type="PROSITE" id="PS50109">
    <property type="entry name" value="HIS_KIN"/>
    <property type="match status" value="1"/>
</dbReference>
<dbReference type="CDD" id="cd06225">
    <property type="entry name" value="HAMP"/>
    <property type="match status" value="1"/>
</dbReference>
<dbReference type="InterPro" id="IPR004358">
    <property type="entry name" value="Sig_transdc_His_kin-like_C"/>
</dbReference>
<keyword evidence="7 15" id="KW-0812">Transmembrane</keyword>
<evidence type="ECO:0000256" key="15">
    <source>
        <dbReference type="SAM" id="Phobius"/>
    </source>
</evidence>
<feature type="transmembrane region" description="Helical" evidence="15">
    <location>
        <begin position="12"/>
        <end position="35"/>
    </location>
</feature>
<dbReference type="InterPro" id="IPR003660">
    <property type="entry name" value="HAMP_dom"/>
</dbReference>
<dbReference type="Gene3D" id="1.10.287.130">
    <property type="match status" value="1"/>
</dbReference>
<keyword evidence="8" id="KW-0547">Nucleotide-binding</keyword>
<feature type="domain" description="Histidine kinase" evidence="16">
    <location>
        <begin position="239"/>
        <end position="451"/>
    </location>
</feature>
<dbReference type="Pfam" id="PF00512">
    <property type="entry name" value="HisKA"/>
    <property type="match status" value="1"/>
</dbReference>
<evidence type="ECO:0000313" key="19">
    <source>
        <dbReference type="Proteomes" id="UP001597458"/>
    </source>
</evidence>
<keyword evidence="11 15" id="KW-1133">Transmembrane helix</keyword>
<evidence type="ECO:0000256" key="1">
    <source>
        <dbReference type="ARBA" id="ARBA00000085"/>
    </source>
</evidence>
<dbReference type="Gene3D" id="6.10.340.10">
    <property type="match status" value="1"/>
</dbReference>
<dbReference type="SUPFAM" id="SSF158472">
    <property type="entry name" value="HAMP domain-like"/>
    <property type="match status" value="1"/>
</dbReference>
<dbReference type="Pfam" id="PF02518">
    <property type="entry name" value="HATPase_c"/>
    <property type="match status" value="1"/>
</dbReference>
<evidence type="ECO:0000256" key="4">
    <source>
        <dbReference type="ARBA" id="ARBA00022475"/>
    </source>
</evidence>
<dbReference type="InterPro" id="IPR036097">
    <property type="entry name" value="HisK_dim/P_sf"/>
</dbReference>
<dbReference type="Gene3D" id="3.30.565.10">
    <property type="entry name" value="Histidine kinase-like ATPase, C-terminal domain"/>
    <property type="match status" value="1"/>
</dbReference>
<evidence type="ECO:0000259" key="17">
    <source>
        <dbReference type="PROSITE" id="PS50885"/>
    </source>
</evidence>
<evidence type="ECO:0000313" key="18">
    <source>
        <dbReference type="EMBL" id="MFD2617144.1"/>
    </source>
</evidence>
<dbReference type="SMART" id="SM00388">
    <property type="entry name" value="HisKA"/>
    <property type="match status" value="1"/>
</dbReference>
<comment type="catalytic activity">
    <reaction evidence="1">
        <text>ATP + protein L-histidine = ADP + protein N-phospho-L-histidine.</text>
        <dbReference type="EC" id="2.7.13.3"/>
    </reaction>
</comment>
<evidence type="ECO:0000256" key="5">
    <source>
        <dbReference type="ARBA" id="ARBA00022553"/>
    </source>
</evidence>
<evidence type="ECO:0000256" key="7">
    <source>
        <dbReference type="ARBA" id="ARBA00022692"/>
    </source>
</evidence>
<keyword evidence="19" id="KW-1185">Reference proteome</keyword>
<evidence type="ECO:0000256" key="10">
    <source>
        <dbReference type="ARBA" id="ARBA00022840"/>
    </source>
</evidence>
<evidence type="ECO:0000256" key="2">
    <source>
        <dbReference type="ARBA" id="ARBA00004651"/>
    </source>
</evidence>
<dbReference type="InterPro" id="IPR036890">
    <property type="entry name" value="HATPase_C_sf"/>
</dbReference>
<dbReference type="Pfam" id="PF00672">
    <property type="entry name" value="HAMP"/>
    <property type="match status" value="1"/>
</dbReference>
<dbReference type="CDD" id="cd00075">
    <property type="entry name" value="HATPase"/>
    <property type="match status" value="1"/>
</dbReference>
<protein>
    <recommendedName>
        <fullName evidence="3">histidine kinase</fullName>
        <ecNumber evidence="3">2.7.13.3</ecNumber>
    </recommendedName>
</protein>
<keyword evidence="5" id="KW-0597">Phosphoprotein</keyword>
<dbReference type="PANTHER" id="PTHR45528">
    <property type="entry name" value="SENSOR HISTIDINE KINASE CPXA"/>
    <property type="match status" value="1"/>
</dbReference>
<dbReference type="SMART" id="SM00304">
    <property type="entry name" value="HAMP"/>
    <property type="match status" value="1"/>
</dbReference>
<dbReference type="GO" id="GO:0005524">
    <property type="term" value="F:ATP binding"/>
    <property type="evidence" value="ECO:0007669"/>
    <property type="project" value="UniProtKB-KW"/>
</dbReference>
<dbReference type="InterPro" id="IPR003594">
    <property type="entry name" value="HATPase_dom"/>
</dbReference>
<keyword evidence="12" id="KW-0902">Two-component regulatory system</keyword>
<evidence type="ECO:0000256" key="13">
    <source>
        <dbReference type="ARBA" id="ARBA00023136"/>
    </source>
</evidence>
<evidence type="ECO:0000256" key="12">
    <source>
        <dbReference type="ARBA" id="ARBA00023012"/>
    </source>
</evidence>
<feature type="transmembrane region" description="Helical" evidence="15">
    <location>
        <begin position="152"/>
        <end position="175"/>
    </location>
</feature>
<keyword evidence="10 18" id="KW-0067">ATP-binding</keyword>
<comment type="caution">
    <text evidence="18">The sequence shown here is derived from an EMBL/GenBank/DDBJ whole genome shotgun (WGS) entry which is preliminary data.</text>
</comment>
<keyword evidence="9" id="KW-0418">Kinase</keyword>
<comment type="subcellular location">
    <subcellularLocation>
        <location evidence="2">Cell membrane</location>
        <topology evidence="2">Multi-pass membrane protein</topology>
    </subcellularLocation>
</comment>
<proteinExistence type="predicted"/>
<feature type="coiled-coil region" evidence="14">
    <location>
        <begin position="209"/>
        <end position="243"/>
    </location>
</feature>
<dbReference type="PROSITE" id="PS50885">
    <property type="entry name" value="HAMP"/>
    <property type="match status" value="1"/>
</dbReference>
<evidence type="ECO:0000256" key="9">
    <source>
        <dbReference type="ARBA" id="ARBA00022777"/>
    </source>
</evidence>
<gene>
    <name evidence="18" type="ORF">ACFSTF_07445</name>
</gene>
<dbReference type="PRINTS" id="PR00344">
    <property type="entry name" value="BCTRLSENSOR"/>
</dbReference>
<evidence type="ECO:0000256" key="11">
    <source>
        <dbReference type="ARBA" id="ARBA00022989"/>
    </source>
</evidence>
<accession>A0ABW5PQJ1</accession>
<organism evidence="18 19">
    <name type="scientific">Terrilactibacillus laevilacticus</name>
    <dbReference type="NCBI Taxonomy" id="1380157"/>
    <lineage>
        <taxon>Bacteria</taxon>
        <taxon>Bacillati</taxon>
        <taxon>Bacillota</taxon>
        <taxon>Bacilli</taxon>
        <taxon>Bacillales</taxon>
        <taxon>Bacillaceae</taxon>
        <taxon>Terrilactibacillus</taxon>
    </lineage>
</organism>
<dbReference type="InterPro" id="IPR003661">
    <property type="entry name" value="HisK_dim/P_dom"/>
</dbReference>
<dbReference type="PANTHER" id="PTHR45528:SF1">
    <property type="entry name" value="SENSOR HISTIDINE KINASE CPXA"/>
    <property type="match status" value="1"/>
</dbReference>